<dbReference type="Proteomes" id="UP000561459">
    <property type="component" value="Unassembled WGS sequence"/>
</dbReference>
<organism evidence="4 5">
    <name type="scientific">Novosphingobium fluoreni</name>
    <dbReference type="NCBI Taxonomy" id="1391222"/>
    <lineage>
        <taxon>Bacteria</taxon>
        <taxon>Pseudomonadati</taxon>
        <taxon>Pseudomonadota</taxon>
        <taxon>Alphaproteobacteria</taxon>
        <taxon>Sphingomonadales</taxon>
        <taxon>Sphingomonadaceae</taxon>
        <taxon>Novosphingobium</taxon>
    </lineage>
</organism>
<dbReference type="RefSeq" id="WP_058736541.1">
    <property type="nucleotide sequence ID" value="NZ_JACIDY010000008.1"/>
</dbReference>
<dbReference type="SUPFAM" id="SSF110997">
    <property type="entry name" value="Sporulation related repeat"/>
    <property type="match status" value="1"/>
</dbReference>
<evidence type="ECO:0000256" key="2">
    <source>
        <dbReference type="SAM" id="Phobius"/>
    </source>
</evidence>
<evidence type="ECO:0000313" key="4">
    <source>
        <dbReference type="EMBL" id="MBB3941240.1"/>
    </source>
</evidence>
<dbReference type="PROSITE" id="PS51724">
    <property type="entry name" value="SPOR"/>
    <property type="match status" value="1"/>
</dbReference>
<gene>
    <name evidence="4" type="ORF">GGR39_002916</name>
</gene>
<protein>
    <recommendedName>
        <fullName evidence="3">SPOR domain-containing protein</fullName>
    </recommendedName>
</protein>
<dbReference type="GO" id="GO:0042834">
    <property type="term" value="F:peptidoglycan binding"/>
    <property type="evidence" value="ECO:0007669"/>
    <property type="project" value="InterPro"/>
</dbReference>
<feature type="compositionally biased region" description="Basic and acidic residues" evidence="1">
    <location>
        <begin position="31"/>
        <end position="42"/>
    </location>
</feature>
<accession>A0A7W6C324</accession>
<dbReference type="AlphaFoldDB" id="A0A7W6C324"/>
<evidence type="ECO:0000313" key="5">
    <source>
        <dbReference type="Proteomes" id="UP000561459"/>
    </source>
</evidence>
<proteinExistence type="predicted"/>
<keyword evidence="2" id="KW-0812">Transmembrane</keyword>
<feature type="region of interest" description="Disordered" evidence="1">
    <location>
        <begin position="1"/>
        <end position="66"/>
    </location>
</feature>
<name>A0A7W6C324_9SPHN</name>
<comment type="caution">
    <text evidence="4">The sequence shown here is derived from an EMBL/GenBank/DDBJ whole genome shotgun (WGS) entry which is preliminary data.</text>
</comment>
<feature type="domain" description="SPOR" evidence="3">
    <location>
        <begin position="178"/>
        <end position="259"/>
    </location>
</feature>
<reference evidence="4 5" key="1">
    <citation type="submission" date="2020-08" db="EMBL/GenBank/DDBJ databases">
        <title>Genomic Encyclopedia of Type Strains, Phase IV (KMG-IV): sequencing the most valuable type-strain genomes for metagenomic binning, comparative biology and taxonomic classification.</title>
        <authorList>
            <person name="Goeker M."/>
        </authorList>
    </citation>
    <scope>NUCLEOTIDE SEQUENCE [LARGE SCALE GENOMIC DNA]</scope>
    <source>
        <strain evidence="4 5">DSM 27568</strain>
    </source>
</reference>
<keyword evidence="5" id="KW-1185">Reference proteome</keyword>
<feature type="transmembrane region" description="Helical" evidence="2">
    <location>
        <begin position="75"/>
        <end position="96"/>
    </location>
</feature>
<dbReference type="InterPro" id="IPR007730">
    <property type="entry name" value="SPOR-like_dom"/>
</dbReference>
<dbReference type="EMBL" id="JACIDY010000008">
    <property type="protein sequence ID" value="MBB3941240.1"/>
    <property type="molecule type" value="Genomic_DNA"/>
</dbReference>
<sequence>MAMSFPGGDHDKPGFGREPGTGDDGLDSSPEGERKFDNRFEQPGELDLGEEDVRLPWLEGDDDDDEQARANNGPLIALILVGIVALVLIVGGIWWLQRDRPDETLVADGETIAAPKTPYKTRPANPGGEVVAGTGDTSFAVAEGQTRQVRMGNQDAPAPAAAASAAPSSSASAAAPAPAEVSGVGVQVGAYSNRESAEKGWTRLSQQYEALASVKYRIVEGRADIGTVYRLQAVPGDAAAANRLCGTLKAAGLSCQVKR</sequence>
<keyword evidence="2" id="KW-1133">Transmembrane helix</keyword>
<dbReference type="Pfam" id="PF05036">
    <property type="entry name" value="SPOR"/>
    <property type="match status" value="1"/>
</dbReference>
<dbReference type="Gene3D" id="3.30.70.1070">
    <property type="entry name" value="Sporulation related repeat"/>
    <property type="match status" value="1"/>
</dbReference>
<keyword evidence="2" id="KW-0472">Membrane</keyword>
<dbReference type="InterPro" id="IPR036680">
    <property type="entry name" value="SPOR-like_sf"/>
</dbReference>
<evidence type="ECO:0000256" key="1">
    <source>
        <dbReference type="SAM" id="MobiDB-lite"/>
    </source>
</evidence>
<evidence type="ECO:0000259" key="3">
    <source>
        <dbReference type="PROSITE" id="PS51724"/>
    </source>
</evidence>